<protein>
    <submittedName>
        <fullName evidence="1">(Perigord truffle) hypothetical protein</fullName>
    </submittedName>
</protein>
<accession>D5GMH3</accession>
<sequence>MCTVRVLCTVWHFIQTEYSEFCSHGGASTGVLLVIVFIFPGSHPRGFSEFAGKIAALLCELDHTDHLGGELPTPALPIRHGVKQAFPPLRWDCGRVPDPGIYDTGFLPPNFSVDQKQN</sequence>
<dbReference type="InParanoid" id="D5GMH3"/>
<dbReference type="Proteomes" id="UP000006911">
    <property type="component" value="Unassembled WGS sequence"/>
</dbReference>
<gene>
    <name evidence="1" type="ORF">GSTUM_00010729001</name>
</gene>
<dbReference type="HOGENOM" id="CLU_2074859_0_0_1"/>
<keyword evidence="2" id="KW-1185">Reference proteome</keyword>
<organism evidence="1 2">
    <name type="scientific">Tuber melanosporum (strain Mel28)</name>
    <name type="common">Perigord black truffle</name>
    <dbReference type="NCBI Taxonomy" id="656061"/>
    <lineage>
        <taxon>Eukaryota</taxon>
        <taxon>Fungi</taxon>
        <taxon>Dikarya</taxon>
        <taxon>Ascomycota</taxon>
        <taxon>Pezizomycotina</taxon>
        <taxon>Pezizomycetes</taxon>
        <taxon>Pezizales</taxon>
        <taxon>Tuberaceae</taxon>
        <taxon>Tuber</taxon>
    </lineage>
</organism>
<proteinExistence type="predicted"/>
<dbReference type="KEGG" id="tml:GSTUM_00010729001"/>
<dbReference type="EMBL" id="FN430356">
    <property type="protein sequence ID" value="CAZ85716.1"/>
    <property type="molecule type" value="Genomic_DNA"/>
</dbReference>
<reference evidence="1 2" key="1">
    <citation type="journal article" date="2010" name="Nature">
        <title>Perigord black truffle genome uncovers evolutionary origins and mechanisms of symbiosis.</title>
        <authorList>
            <person name="Martin F."/>
            <person name="Kohler A."/>
            <person name="Murat C."/>
            <person name="Balestrini R."/>
            <person name="Coutinho P.M."/>
            <person name="Jaillon O."/>
            <person name="Montanini B."/>
            <person name="Morin E."/>
            <person name="Noel B."/>
            <person name="Percudani R."/>
            <person name="Porcel B."/>
            <person name="Rubini A."/>
            <person name="Amicucci A."/>
            <person name="Amselem J."/>
            <person name="Anthouard V."/>
            <person name="Arcioni S."/>
            <person name="Artiguenave F."/>
            <person name="Aury J.M."/>
            <person name="Ballario P."/>
            <person name="Bolchi A."/>
            <person name="Brenna A."/>
            <person name="Brun A."/>
            <person name="Buee M."/>
            <person name="Cantarel B."/>
            <person name="Chevalier G."/>
            <person name="Couloux A."/>
            <person name="Da Silva C."/>
            <person name="Denoeud F."/>
            <person name="Duplessis S."/>
            <person name="Ghignone S."/>
            <person name="Hilselberger B."/>
            <person name="Iotti M."/>
            <person name="Marcais B."/>
            <person name="Mello A."/>
            <person name="Miranda M."/>
            <person name="Pacioni G."/>
            <person name="Quesneville H."/>
            <person name="Riccioni C."/>
            <person name="Ruotolo R."/>
            <person name="Splivallo R."/>
            <person name="Stocchi V."/>
            <person name="Tisserant E."/>
            <person name="Viscomi A.R."/>
            <person name="Zambonelli A."/>
            <person name="Zampieri E."/>
            <person name="Henrissat B."/>
            <person name="Lebrun M.H."/>
            <person name="Paolocci F."/>
            <person name="Bonfante P."/>
            <person name="Ottonello S."/>
            <person name="Wincker P."/>
        </authorList>
    </citation>
    <scope>NUCLEOTIDE SEQUENCE [LARGE SCALE GENOMIC DNA]</scope>
    <source>
        <strain evidence="1 2">Mel28</strain>
    </source>
</reference>
<dbReference type="AlphaFoldDB" id="D5GMH3"/>
<dbReference type="RefSeq" id="XP_002841525.1">
    <property type="nucleotide sequence ID" value="XM_002841479.1"/>
</dbReference>
<evidence type="ECO:0000313" key="2">
    <source>
        <dbReference type="Proteomes" id="UP000006911"/>
    </source>
</evidence>
<dbReference type="GeneID" id="9182171"/>
<name>D5GMH3_TUBMM</name>
<evidence type="ECO:0000313" key="1">
    <source>
        <dbReference type="EMBL" id="CAZ85716.1"/>
    </source>
</evidence>